<reference evidence="2 3" key="1">
    <citation type="journal article" date="2018" name="Front. Plant Sci.">
        <title>Red Clover (Trifolium pratense) and Zigzag Clover (T. medium) - A Picture of Genomic Similarities and Differences.</title>
        <authorList>
            <person name="Dluhosova J."/>
            <person name="Istvanek J."/>
            <person name="Nedelnik J."/>
            <person name="Repkova J."/>
        </authorList>
    </citation>
    <scope>NUCLEOTIDE SEQUENCE [LARGE SCALE GENOMIC DNA]</scope>
    <source>
        <strain evidence="3">cv. 10/8</strain>
        <tissue evidence="2">Leaf</tissue>
    </source>
</reference>
<sequence length="59" mass="6469">RAEALDALFSLTGVTPHPLLRDAHLTYQIPNLAIAEGRNAPAPPAQRAEGRNLHQNKEF</sequence>
<name>A0A392VX50_9FABA</name>
<organism evidence="2 3">
    <name type="scientific">Trifolium medium</name>
    <dbReference type="NCBI Taxonomy" id="97028"/>
    <lineage>
        <taxon>Eukaryota</taxon>
        <taxon>Viridiplantae</taxon>
        <taxon>Streptophyta</taxon>
        <taxon>Embryophyta</taxon>
        <taxon>Tracheophyta</taxon>
        <taxon>Spermatophyta</taxon>
        <taxon>Magnoliopsida</taxon>
        <taxon>eudicotyledons</taxon>
        <taxon>Gunneridae</taxon>
        <taxon>Pentapetalae</taxon>
        <taxon>rosids</taxon>
        <taxon>fabids</taxon>
        <taxon>Fabales</taxon>
        <taxon>Fabaceae</taxon>
        <taxon>Papilionoideae</taxon>
        <taxon>50 kb inversion clade</taxon>
        <taxon>NPAAA clade</taxon>
        <taxon>Hologalegina</taxon>
        <taxon>IRL clade</taxon>
        <taxon>Trifolieae</taxon>
        <taxon>Trifolium</taxon>
    </lineage>
</organism>
<evidence type="ECO:0000256" key="1">
    <source>
        <dbReference type="SAM" id="MobiDB-lite"/>
    </source>
</evidence>
<feature type="non-terminal residue" evidence="2">
    <location>
        <position position="1"/>
    </location>
</feature>
<dbReference type="EMBL" id="LXQA011289840">
    <property type="protein sequence ID" value="MCI92063.1"/>
    <property type="molecule type" value="Genomic_DNA"/>
</dbReference>
<evidence type="ECO:0000313" key="3">
    <source>
        <dbReference type="Proteomes" id="UP000265520"/>
    </source>
</evidence>
<accession>A0A392VX50</accession>
<protein>
    <submittedName>
        <fullName evidence="2">Uncharacterized protein</fullName>
    </submittedName>
</protein>
<dbReference type="AlphaFoldDB" id="A0A392VX50"/>
<comment type="caution">
    <text evidence="2">The sequence shown here is derived from an EMBL/GenBank/DDBJ whole genome shotgun (WGS) entry which is preliminary data.</text>
</comment>
<keyword evidence="3" id="KW-1185">Reference proteome</keyword>
<feature type="compositionally biased region" description="Basic and acidic residues" evidence="1">
    <location>
        <begin position="48"/>
        <end position="59"/>
    </location>
</feature>
<feature type="region of interest" description="Disordered" evidence="1">
    <location>
        <begin position="37"/>
        <end position="59"/>
    </location>
</feature>
<proteinExistence type="predicted"/>
<dbReference type="Proteomes" id="UP000265520">
    <property type="component" value="Unassembled WGS sequence"/>
</dbReference>
<evidence type="ECO:0000313" key="2">
    <source>
        <dbReference type="EMBL" id="MCI92063.1"/>
    </source>
</evidence>